<feature type="region of interest" description="Interaction with DNA" evidence="10">
    <location>
        <begin position="164"/>
        <end position="169"/>
    </location>
</feature>
<dbReference type="HAMAP" id="MF_00952">
    <property type="entry name" value="Topoisom_1_prok"/>
    <property type="match status" value="1"/>
</dbReference>
<feature type="region of interest" description="Disordered" evidence="11">
    <location>
        <begin position="245"/>
        <end position="264"/>
    </location>
</feature>
<sequence>MATKKLLIVESPAKAGTIKKYLGKDYTVMASMGHIIDLPKSQMGIDFENDYTPKYITIRGKGQLLTQLKKEAKKADVVYLATDPDREGEAISWHLAEALKIDPESNCRVTFNEITKTAVKAAIKQPRKIDMDLVDAQQARRVLDRIVGYTISPILWEKVKRGLSAGRVQSVATKLICDREEEIENFTPQEYWSIETVLHDPKSKKDFNAKYYGEKGKEVKLNNAEETKKVSDAIANADFVIEKVKRGQQKRNPQPPFTTSTLQQDASRKYNFQAAKTMQIAQTLYEGINLGGKIGTIGLITYMRTDSLRIADDAQKEAVAYLTENYGSEYVKAKQYKTKKNAQDAHEAIRPTSINIKPIDIKDKLTNDQYRLYKLIWERFAASQMTSAVYDTMQVTIDANGHTFKASGSNIKFKGYMTVYVESTDNKEKKEKMLPNLEENQTVTLKSSEEKQHFTQPPARYSDATLIKELEENGIGRPSTYAPTISTIVSRGYVVRSKKQLVPTELGFVTSEIMKNNFSDIVDVEFTADMEKELDSVEEGELNWKKLINDFYPSFKDTLEKAQKNIEKIQIKDEESDVVCEKCGRKMVYKLSKFGKFLACPGYPECKNTKAIREETGAKCPKCGGEILVKKSRRGKVYYGCEHSPKCDFMVWDMPVKDEACPQCGGLLLKKQGRNGKIFCYNEDCKYERKLKDEKK</sequence>
<evidence type="ECO:0000256" key="9">
    <source>
        <dbReference type="ARBA" id="ARBA00023235"/>
    </source>
</evidence>
<name>A0AAE3J8M9_9FIRM</name>
<dbReference type="InterPro" id="IPR013826">
    <property type="entry name" value="Topo_IA_cen_sub3"/>
</dbReference>
<evidence type="ECO:0000256" key="10">
    <source>
        <dbReference type="HAMAP-Rule" id="MF_00952"/>
    </source>
</evidence>
<comment type="catalytic activity">
    <reaction evidence="1 10">
        <text>ATP-independent breakage of single-stranded DNA, followed by passage and rejoining.</text>
        <dbReference type="EC" id="5.6.2.1"/>
    </reaction>
</comment>
<dbReference type="InterPro" id="IPR013498">
    <property type="entry name" value="Topo_IA_Znf"/>
</dbReference>
<dbReference type="Gene3D" id="2.70.20.10">
    <property type="entry name" value="Topoisomerase I, domain 3"/>
    <property type="match status" value="1"/>
</dbReference>
<dbReference type="InterPro" id="IPR003602">
    <property type="entry name" value="Topo_IA_DNA-bd_dom"/>
</dbReference>
<evidence type="ECO:0000259" key="12">
    <source>
        <dbReference type="PROSITE" id="PS50880"/>
    </source>
</evidence>
<dbReference type="InterPro" id="IPR005733">
    <property type="entry name" value="TopoI_bac-type"/>
</dbReference>
<dbReference type="Pfam" id="PF01396">
    <property type="entry name" value="Zn_ribbon_Top1"/>
    <property type="match status" value="3"/>
</dbReference>
<reference evidence="14 15" key="1">
    <citation type="submission" date="2021-10" db="EMBL/GenBank/DDBJ databases">
        <title>Anaerobic single-cell dispensing facilitates the cultivation of human gut bacteria.</title>
        <authorList>
            <person name="Afrizal A."/>
        </authorList>
    </citation>
    <scope>NUCLEOTIDE SEQUENCE [LARGE SCALE GENOMIC DNA]</scope>
    <source>
        <strain evidence="14 15">CLA-AA-H232</strain>
    </source>
</reference>
<dbReference type="GO" id="GO:0003677">
    <property type="term" value="F:DNA binding"/>
    <property type="evidence" value="ECO:0007669"/>
    <property type="project" value="UniProtKB-KW"/>
</dbReference>
<dbReference type="SUPFAM" id="SSF57783">
    <property type="entry name" value="Zinc beta-ribbon"/>
    <property type="match status" value="1"/>
</dbReference>
<feature type="site" description="Interaction with DNA" evidence="10">
    <location>
        <position position="144"/>
    </location>
</feature>
<gene>
    <name evidence="10 14" type="primary">topA</name>
    <name evidence="14" type="ORF">LKE05_02025</name>
</gene>
<evidence type="ECO:0000256" key="2">
    <source>
        <dbReference type="ARBA" id="ARBA00009446"/>
    </source>
</evidence>
<keyword evidence="8 10" id="KW-0238">DNA-binding</keyword>
<feature type="domain" description="Topo IA-type catalytic" evidence="13">
    <location>
        <begin position="130"/>
        <end position="559"/>
    </location>
</feature>
<accession>A0AAE3J8M9</accession>
<protein>
    <recommendedName>
        <fullName evidence="10">DNA topoisomerase 1</fullName>
        <ecNumber evidence="10">5.6.2.1</ecNumber>
    </recommendedName>
    <alternativeName>
        <fullName evidence="10">DNA topoisomerase I</fullName>
    </alternativeName>
</protein>
<feature type="site" description="Interaction with DNA" evidence="10">
    <location>
        <position position="140"/>
    </location>
</feature>
<dbReference type="InterPro" id="IPR006171">
    <property type="entry name" value="TOPRIM_dom"/>
</dbReference>
<dbReference type="Proteomes" id="UP001198242">
    <property type="component" value="Unassembled WGS sequence"/>
</dbReference>
<dbReference type="PROSITE" id="PS50880">
    <property type="entry name" value="TOPRIM"/>
    <property type="match status" value="1"/>
</dbReference>
<evidence type="ECO:0000256" key="11">
    <source>
        <dbReference type="SAM" id="MobiDB-lite"/>
    </source>
</evidence>
<evidence type="ECO:0000313" key="15">
    <source>
        <dbReference type="Proteomes" id="UP001198242"/>
    </source>
</evidence>
<dbReference type="Pfam" id="PF01751">
    <property type="entry name" value="Toprim"/>
    <property type="match status" value="1"/>
</dbReference>
<dbReference type="GO" id="GO:0006265">
    <property type="term" value="P:DNA topological change"/>
    <property type="evidence" value="ECO:0007669"/>
    <property type="project" value="UniProtKB-UniRule"/>
</dbReference>
<dbReference type="SMART" id="SM00493">
    <property type="entry name" value="TOPRIM"/>
    <property type="match status" value="1"/>
</dbReference>
<dbReference type="Pfam" id="PF01131">
    <property type="entry name" value="Topoisom_bac"/>
    <property type="match status" value="1"/>
</dbReference>
<dbReference type="CDD" id="cd00186">
    <property type="entry name" value="TOP1Ac"/>
    <property type="match status" value="1"/>
</dbReference>
<feature type="site" description="Interaction with DNA" evidence="10">
    <location>
        <position position="149"/>
    </location>
</feature>
<evidence type="ECO:0000313" key="14">
    <source>
        <dbReference type="EMBL" id="MCC2209571.1"/>
    </source>
</evidence>
<dbReference type="InterPro" id="IPR013825">
    <property type="entry name" value="Topo_IA_cen_sub2"/>
</dbReference>
<dbReference type="SMART" id="SM00437">
    <property type="entry name" value="TOP1Ac"/>
    <property type="match status" value="1"/>
</dbReference>
<dbReference type="InterPro" id="IPR003601">
    <property type="entry name" value="Topo_IA_2"/>
</dbReference>
<keyword evidence="5" id="KW-0862">Zinc</keyword>
<dbReference type="InterPro" id="IPR034149">
    <property type="entry name" value="TOPRIM_TopoI"/>
</dbReference>
<feature type="site" description="Interaction with DNA" evidence="10">
    <location>
        <position position="156"/>
    </location>
</feature>
<feature type="site" description="Interaction with DNA" evidence="10">
    <location>
        <position position="491"/>
    </location>
</feature>
<dbReference type="PRINTS" id="PR00417">
    <property type="entry name" value="PRTPISMRASEI"/>
</dbReference>
<feature type="domain" description="Toprim" evidence="12">
    <location>
        <begin position="4"/>
        <end position="114"/>
    </location>
</feature>
<dbReference type="InterPro" id="IPR013497">
    <property type="entry name" value="Topo_IA_cen"/>
</dbReference>
<keyword evidence="3" id="KW-0479">Metal-binding</keyword>
<keyword evidence="15" id="KW-1185">Reference proteome</keyword>
<dbReference type="RefSeq" id="WP_308455770.1">
    <property type="nucleotide sequence ID" value="NZ_JAJEQM010000002.1"/>
</dbReference>
<evidence type="ECO:0000256" key="3">
    <source>
        <dbReference type="ARBA" id="ARBA00022723"/>
    </source>
</evidence>
<dbReference type="NCBIfam" id="TIGR01051">
    <property type="entry name" value="topA_bact"/>
    <property type="match status" value="1"/>
</dbReference>
<proteinExistence type="inferred from homology"/>
<organism evidence="14 15">
    <name type="scientific">Hominilimicola fabiformis</name>
    <dbReference type="NCBI Taxonomy" id="2885356"/>
    <lineage>
        <taxon>Bacteria</taxon>
        <taxon>Bacillati</taxon>
        <taxon>Bacillota</taxon>
        <taxon>Clostridia</taxon>
        <taxon>Eubacteriales</taxon>
        <taxon>Oscillospiraceae</taxon>
        <taxon>Hominilimicola</taxon>
    </lineage>
</organism>
<dbReference type="CDD" id="cd03363">
    <property type="entry name" value="TOPRIM_TopoIA_TopoI"/>
    <property type="match status" value="1"/>
</dbReference>
<evidence type="ECO:0000256" key="4">
    <source>
        <dbReference type="ARBA" id="ARBA00022771"/>
    </source>
</evidence>
<dbReference type="GO" id="GO:0008270">
    <property type="term" value="F:zinc ion binding"/>
    <property type="evidence" value="ECO:0007669"/>
    <property type="project" value="UniProtKB-KW"/>
</dbReference>
<dbReference type="InterPro" id="IPR000380">
    <property type="entry name" value="Topo_IA"/>
</dbReference>
<dbReference type="AlphaFoldDB" id="A0AAE3J8M9"/>
<evidence type="ECO:0000256" key="8">
    <source>
        <dbReference type="ARBA" id="ARBA00023125"/>
    </source>
</evidence>
<keyword evidence="4" id="KW-0863">Zinc-finger</keyword>
<dbReference type="Gene3D" id="3.40.50.140">
    <property type="match status" value="1"/>
</dbReference>
<comment type="similarity">
    <text evidence="2 10">Belongs to the type IA topoisomerase family.</text>
</comment>
<comment type="subunit">
    <text evidence="10">Monomer.</text>
</comment>
<feature type="site" description="Interaction with DNA" evidence="10">
    <location>
        <position position="141"/>
    </location>
</feature>
<comment type="caution">
    <text evidence="14">The sequence shown here is derived from an EMBL/GenBank/DDBJ whole genome shotgun (WGS) entry which is preliminary data.</text>
</comment>
<keyword evidence="7 10" id="KW-0799">Topoisomerase</keyword>
<dbReference type="PANTHER" id="PTHR42785:SF1">
    <property type="entry name" value="DNA TOPOISOMERASE"/>
    <property type="match status" value="1"/>
</dbReference>
<feature type="site" description="Interaction with DNA" evidence="10">
    <location>
        <position position="304"/>
    </location>
</feature>
<dbReference type="Gene3D" id="3.30.65.10">
    <property type="entry name" value="Bacterial Topoisomerase I, domain 1"/>
    <property type="match status" value="2"/>
</dbReference>
<evidence type="ECO:0000256" key="6">
    <source>
        <dbReference type="ARBA" id="ARBA00022842"/>
    </source>
</evidence>
<dbReference type="Gene3D" id="1.10.460.10">
    <property type="entry name" value="Topoisomerase I, domain 2"/>
    <property type="match status" value="1"/>
</dbReference>
<evidence type="ECO:0000256" key="1">
    <source>
        <dbReference type="ARBA" id="ARBA00000213"/>
    </source>
</evidence>
<dbReference type="Gene3D" id="1.10.290.10">
    <property type="entry name" value="Topoisomerase I, domain 4"/>
    <property type="match status" value="1"/>
</dbReference>
<dbReference type="EC" id="5.6.2.1" evidence="10"/>
<comment type="function">
    <text evidence="10">Releases the supercoiling and torsional tension of DNA, which is introduced during the DNA replication and transcription, by transiently cleaving and rejoining one strand of the DNA duplex. Introduces a single-strand break via transesterification at a target site in duplex DNA. The scissile phosphodiester is attacked by the catalytic tyrosine of the enzyme, resulting in the formation of a DNA-(5'-phosphotyrosyl)-enzyme intermediate and the expulsion of a 3'-OH DNA strand. The free DNA strand then undergoes passage around the unbroken strand, thus removing DNA supercoils. Finally, in the religation step, the DNA 3'-OH attacks the covalent intermediate to expel the active-site tyrosine and restore the DNA phosphodiester backbone.</text>
</comment>
<dbReference type="SUPFAM" id="SSF56712">
    <property type="entry name" value="Prokaryotic type I DNA topoisomerase"/>
    <property type="match status" value="1"/>
</dbReference>
<evidence type="ECO:0000259" key="13">
    <source>
        <dbReference type="PROSITE" id="PS52039"/>
    </source>
</evidence>
<dbReference type="InterPro" id="IPR023405">
    <property type="entry name" value="Topo_IA_core_domain"/>
</dbReference>
<keyword evidence="6" id="KW-0460">Magnesium</keyword>
<dbReference type="InterPro" id="IPR013824">
    <property type="entry name" value="Topo_IA_cen_sub1"/>
</dbReference>
<feature type="site" description="Interaction with DNA" evidence="10">
    <location>
        <position position="34"/>
    </location>
</feature>
<dbReference type="EMBL" id="JAJEQM010000002">
    <property type="protein sequence ID" value="MCC2209571.1"/>
    <property type="molecule type" value="Genomic_DNA"/>
</dbReference>
<dbReference type="SMART" id="SM00436">
    <property type="entry name" value="TOP1Bc"/>
    <property type="match status" value="1"/>
</dbReference>
<dbReference type="PROSITE" id="PS52039">
    <property type="entry name" value="TOPO_IA_2"/>
    <property type="match status" value="1"/>
</dbReference>
<dbReference type="GO" id="GO:0005694">
    <property type="term" value="C:chromosome"/>
    <property type="evidence" value="ECO:0007669"/>
    <property type="project" value="InterPro"/>
</dbReference>
<dbReference type="GO" id="GO:0003917">
    <property type="term" value="F:DNA topoisomerase type I (single strand cut, ATP-independent) activity"/>
    <property type="evidence" value="ECO:0007669"/>
    <property type="project" value="UniProtKB-UniRule"/>
</dbReference>
<evidence type="ECO:0000256" key="7">
    <source>
        <dbReference type="ARBA" id="ARBA00023029"/>
    </source>
</evidence>
<evidence type="ECO:0000256" key="5">
    <source>
        <dbReference type="ARBA" id="ARBA00022833"/>
    </source>
</evidence>
<feature type="active site" description="O-(5'-phospho-DNA)-tyrosine intermediate" evidence="10">
    <location>
        <position position="302"/>
    </location>
</feature>
<keyword evidence="9 10" id="KW-0413">Isomerase</keyword>
<dbReference type="InterPro" id="IPR028612">
    <property type="entry name" value="Topoisom_1_IA"/>
</dbReference>
<dbReference type="PANTHER" id="PTHR42785">
    <property type="entry name" value="DNA TOPOISOMERASE, TYPE IA, CORE"/>
    <property type="match status" value="1"/>
</dbReference>